<comment type="caution">
    <text evidence="1">The sequence shown here is derived from an EMBL/GenBank/DDBJ whole genome shotgun (WGS) entry which is preliminary data.</text>
</comment>
<dbReference type="EMBL" id="AMKT01000028">
    <property type="protein sequence ID" value="OXG25235.1"/>
    <property type="molecule type" value="Genomic_DNA"/>
</dbReference>
<name>A0A854QLG1_CRYNE</name>
<reference evidence="1 2" key="1">
    <citation type="submission" date="2017-06" db="EMBL/GenBank/DDBJ databases">
        <title>Global population genomics of the pathogenic fungus Cryptococcus neoformans var. grubii.</title>
        <authorList>
            <person name="Cuomo C."/>
            <person name="Litvintseva A."/>
            <person name="Chen Y."/>
            <person name="Young S."/>
            <person name="Zeng Q."/>
            <person name="Chapman S."/>
            <person name="Gujja S."/>
            <person name="Saif S."/>
            <person name="Birren B."/>
        </authorList>
    </citation>
    <scope>NUCLEOTIDE SEQUENCE [LARGE SCALE GENOMIC DNA]</scope>
    <source>
        <strain evidence="1 2">Tu259-1</strain>
    </source>
</reference>
<dbReference type="Proteomes" id="UP000199727">
    <property type="component" value="Unassembled WGS sequence"/>
</dbReference>
<proteinExistence type="predicted"/>
<dbReference type="AlphaFoldDB" id="A0A854QLG1"/>
<evidence type="ECO:0000313" key="2">
    <source>
        <dbReference type="Proteomes" id="UP000199727"/>
    </source>
</evidence>
<gene>
    <name evidence="1" type="ORF">C361_02240</name>
</gene>
<sequence length="193" mass="21159">MGREYVSGILATELSEGWRQPAAQQSGSPLGLPSFRALFEFNGRHSSAEGVDQSNCAEDAVCCAYFVDRTNICSQRLLRIRHHSGTPRPVSLHPVILVAMLVVWQQPLPVPPLCKPRGVIPVAVVREGVRVIVEVDAGAALVGPLPPACLGEEMPVRCWPRRLLVARRKGKRSGRLFRLRRGLGGDVCCKYCI</sequence>
<evidence type="ECO:0000313" key="1">
    <source>
        <dbReference type="EMBL" id="OXG25235.1"/>
    </source>
</evidence>
<organism evidence="1 2">
    <name type="scientific">Cryptococcus neoformans Tu259-1</name>
    <dbReference type="NCBI Taxonomy" id="1230072"/>
    <lineage>
        <taxon>Eukaryota</taxon>
        <taxon>Fungi</taxon>
        <taxon>Dikarya</taxon>
        <taxon>Basidiomycota</taxon>
        <taxon>Agaricomycotina</taxon>
        <taxon>Tremellomycetes</taxon>
        <taxon>Tremellales</taxon>
        <taxon>Cryptococcaceae</taxon>
        <taxon>Cryptococcus</taxon>
        <taxon>Cryptococcus neoformans species complex</taxon>
    </lineage>
</organism>
<accession>A0A854QLG1</accession>
<protein>
    <submittedName>
        <fullName evidence="1">Uncharacterized protein</fullName>
    </submittedName>
</protein>